<dbReference type="AlphaFoldDB" id="A0A8H4VZP1"/>
<dbReference type="SUPFAM" id="SSF51735">
    <property type="entry name" value="NAD(P)-binding Rossmann-fold domains"/>
    <property type="match status" value="1"/>
</dbReference>
<dbReference type="OrthoDB" id="2898509at2759"/>
<protein>
    <recommendedName>
        <fullName evidence="3">Clr5 domain-containing protein</fullName>
    </recommendedName>
</protein>
<reference evidence="4 5" key="1">
    <citation type="submission" date="2020-03" db="EMBL/GenBank/DDBJ databases">
        <title>Draft Genome Sequence of Cudoniella acicularis.</title>
        <authorList>
            <person name="Buettner E."/>
            <person name="Kellner H."/>
        </authorList>
    </citation>
    <scope>NUCLEOTIDE SEQUENCE [LARGE SCALE GENOMIC DNA]</scope>
    <source>
        <strain evidence="4 5">DSM 108380</strain>
    </source>
</reference>
<feature type="domain" description="Clr5" evidence="3">
    <location>
        <begin position="5"/>
        <end position="53"/>
    </location>
</feature>
<dbReference type="InterPro" id="IPR036291">
    <property type="entry name" value="NAD(P)-bd_dom_sf"/>
</dbReference>
<dbReference type="PANTHER" id="PTHR47534">
    <property type="entry name" value="YALI0E05731P"/>
    <property type="match status" value="1"/>
</dbReference>
<evidence type="ECO:0000313" key="5">
    <source>
        <dbReference type="Proteomes" id="UP000566819"/>
    </source>
</evidence>
<dbReference type="InterPro" id="IPR002347">
    <property type="entry name" value="SDR_fam"/>
</dbReference>
<comment type="caution">
    <text evidence="4">The sequence shown here is derived from an EMBL/GenBank/DDBJ whole genome shotgun (WGS) entry which is preliminary data.</text>
</comment>
<dbReference type="PANTHER" id="PTHR47534:SF3">
    <property type="entry name" value="ALCOHOL DEHYDROGENASE-LIKE C-TERMINAL DOMAIN-CONTAINING PROTEIN"/>
    <property type="match status" value="1"/>
</dbReference>
<dbReference type="EMBL" id="JAAMPI010001303">
    <property type="protein sequence ID" value="KAF4625754.1"/>
    <property type="molecule type" value="Genomic_DNA"/>
</dbReference>
<proteinExistence type="predicted"/>
<keyword evidence="1" id="KW-0560">Oxidoreductase</keyword>
<accession>A0A8H4VZP1</accession>
<evidence type="ECO:0000256" key="2">
    <source>
        <dbReference type="SAM" id="Coils"/>
    </source>
</evidence>
<dbReference type="InterPro" id="IPR025676">
    <property type="entry name" value="Clr5_dom"/>
</dbReference>
<gene>
    <name evidence="4" type="ORF">G7Y89_g12411</name>
</gene>
<evidence type="ECO:0000256" key="1">
    <source>
        <dbReference type="ARBA" id="ARBA00023002"/>
    </source>
</evidence>
<keyword evidence="5" id="KW-1185">Reference proteome</keyword>
<name>A0A8H4VZP1_9HELO</name>
<dbReference type="GO" id="GO:0016491">
    <property type="term" value="F:oxidoreductase activity"/>
    <property type="evidence" value="ECO:0007669"/>
    <property type="project" value="UniProtKB-KW"/>
</dbReference>
<dbReference type="Proteomes" id="UP000566819">
    <property type="component" value="Unassembled WGS sequence"/>
</dbReference>
<dbReference type="InterPro" id="IPR052228">
    <property type="entry name" value="Sec_Metab_Biosynth_Oxidored"/>
</dbReference>
<keyword evidence="2" id="KW-0175">Coiled coil</keyword>
<feature type="coiled-coil region" evidence="2">
    <location>
        <begin position="378"/>
        <end position="405"/>
    </location>
</feature>
<evidence type="ECO:0000313" key="4">
    <source>
        <dbReference type="EMBL" id="KAF4625754.1"/>
    </source>
</evidence>
<organism evidence="4 5">
    <name type="scientific">Cudoniella acicularis</name>
    <dbReference type="NCBI Taxonomy" id="354080"/>
    <lineage>
        <taxon>Eukaryota</taxon>
        <taxon>Fungi</taxon>
        <taxon>Dikarya</taxon>
        <taxon>Ascomycota</taxon>
        <taxon>Pezizomycotina</taxon>
        <taxon>Leotiomycetes</taxon>
        <taxon>Helotiales</taxon>
        <taxon>Tricladiaceae</taxon>
        <taxon>Cudoniella</taxon>
    </lineage>
</organism>
<evidence type="ECO:0000259" key="3">
    <source>
        <dbReference type="Pfam" id="PF14420"/>
    </source>
</evidence>
<dbReference type="Pfam" id="PF00106">
    <property type="entry name" value="adh_short"/>
    <property type="match status" value="1"/>
</dbReference>
<dbReference type="Gene3D" id="3.40.50.720">
    <property type="entry name" value="NAD(P)-binding Rossmann-like Domain"/>
    <property type="match status" value="1"/>
</dbReference>
<sequence>MPLLWESWKEEIRRLYIAEGLKLEDVRKILKERGFDASTRAYRMKLKEWRFEKNHRGEIPGSKGIAWNSVESLGQYELSSEMDDLIYSDPPQDLSTFEDPDECPQPMGNVDKGKGVDREVHPNYCVGEDLLDNSLATRLPLSYTSMSANEVRTYGSSNASISIAAGPIQIHELLPLIERPEADDFAFEILISKWQPGGEYMGGGNLFKMIHDSVPLSERISLTKAMLESQFQPLTAEEWYQYTGPAWARAWYAACRAETWNEAKKVLMEKSMLINLTAGPLFLDCALAVIAERQCTEFLVDITNLTSLNKPFNTTMIPEINKFREQVLDALDFFNGRDAKPVWDVLLYNIVDWTSGAMDMLGRQRELRDVNDKLSGENKRILEENKAVATRCQELRERNAFLEKTPQLALERLVKKETRYRKLISMYTSVDEEDIDRDLEELIKEREFWREGQRVLNKLTIYIRIQRSYISLEIVQASNAQLRELGPGLVALFVGGTSGIGEFTLKAFVQNTISPRVYIVGRSAPAAERIIKECKELNKDGKVEFLKANVTELAEVDRVCKEIEKKEEKINLIVQTQGNLTLAGRQESPEGIDRKFTLNFYSRMRFIHNLRPLLRNASASTPHFSRTLSVLGAGDEGKVDFNDLELKNTYSGPRCAAHTIVMNNFMTSEFASRQPETTFIHSFPSIVNTGIARELPAYVRIPMKMFLPLLSLAMVGQEETGQRQLFIATSGIYPPAKPAEGGAFGLLG</sequence>
<dbReference type="Pfam" id="PF14420">
    <property type="entry name" value="Clr5"/>
    <property type="match status" value="1"/>
</dbReference>